<accession>A0A1I1YSY3</accession>
<evidence type="ECO:0000313" key="2">
    <source>
        <dbReference type="Proteomes" id="UP000183410"/>
    </source>
</evidence>
<reference evidence="2" key="1">
    <citation type="submission" date="2016-10" db="EMBL/GenBank/DDBJ databases">
        <authorList>
            <person name="Varghese N."/>
            <person name="Submissions S."/>
        </authorList>
    </citation>
    <scope>NUCLEOTIDE SEQUENCE [LARGE SCALE GENOMIC DNA]</scope>
    <source>
        <strain evidence="2">CGMCC 1.10223</strain>
    </source>
</reference>
<dbReference type="AlphaFoldDB" id="A0A1I1YSY3"/>
<dbReference type="Pfam" id="PF04199">
    <property type="entry name" value="Cyclase"/>
    <property type="match status" value="1"/>
</dbReference>
<organism evidence="1 2">
    <name type="scientific">Paenibacillus algorifonticola</name>
    <dbReference type="NCBI Taxonomy" id="684063"/>
    <lineage>
        <taxon>Bacteria</taxon>
        <taxon>Bacillati</taxon>
        <taxon>Bacillota</taxon>
        <taxon>Bacilli</taxon>
        <taxon>Bacillales</taxon>
        <taxon>Paenibacillaceae</taxon>
        <taxon>Paenibacillus</taxon>
    </lineage>
</organism>
<dbReference type="GO" id="GO:0019441">
    <property type="term" value="P:L-tryptophan catabolic process to kynurenine"/>
    <property type="evidence" value="ECO:0007669"/>
    <property type="project" value="InterPro"/>
</dbReference>
<keyword evidence="2" id="KW-1185">Reference proteome</keyword>
<dbReference type="InterPro" id="IPR007325">
    <property type="entry name" value="KFase/CYL"/>
</dbReference>
<sequence>MPSGRSPRRKAKGEHGLKVIDLTHTIFEHTPVYPGTPQPTLETLSTYEKDGFRETLLTLASHTGTHMDAPAHIFASGSTLEHIPAQQFVGTALVISCDDLQAGEQIAMRYIERARPLADSVDFLLFYTGWSKHWGTDAYFGEYPYMTEEVADYLINSGKKGVGLDVIGVDPISDADLTIHKKILSQSQMVIVENLIQLDQIGGGVFTFCALPIKFRNADGAPVRAIAIVES</sequence>
<proteinExistence type="predicted"/>
<dbReference type="SUPFAM" id="SSF102198">
    <property type="entry name" value="Putative cyclase"/>
    <property type="match status" value="1"/>
</dbReference>
<dbReference type="InterPro" id="IPR037175">
    <property type="entry name" value="KFase_sf"/>
</dbReference>
<dbReference type="PANTHER" id="PTHR31118">
    <property type="entry name" value="CYCLASE-LIKE PROTEIN 2"/>
    <property type="match status" value="1"/>
</dbReference>
<protein>
    <submittedName>
        <fullName evidence="1">Kynurenine formamidase</fullName>
    </submittedName>
</protein>
<evidence type="ECO:0000313" key="1">
    <source>
        <dbReference type="EMBL" id="SFE21273.1"/>
    </source>
</evidence>
<gene>
    <name evidence="1" type="ORF">SAMN04487969_101675</name>
</gene>
<dbReference type="Gene3D" id="3.50.30.50">
    <property type="entry name" value="Putative cyclase"/>
    <property type="match status" value="1"/>
</dbReference>
<dbReference type="PANTHER" id="PTHR31118:SF12">
    <property type="entry name" value="CYCLASE-LIKE PROTEIN 2"/>
    <property type="match status" value="1"/>
</dbReference>
<dbReference type="Proteomes" id="UP000183410">
    <property type="component" value="Unassembled WGS sequence"/>
</dbReference>
<dbReference type="GO" id="GO:0004061">
    <property type="term" value="F:arylformamidase activity"/>
    <property type="evidence" value="ECO:0007669"/>
    <property type="project" value="InterPro"/>
</dbReference>
<name>A0A1I1YSY3_9BACL</name>
<dbReference type="EMBL" id="FONN01000001">
    <property type="protein sequence ID" value="SFE21273.1"/>
    <property type="molecule type" value="Genomic_DNA"/>
</dbReference>